<evidence type="ECO:0000256" key="1">
    <source>
        <dbReference type="ARBA" id="ARBA00004236"/>
    </source>
</evidence>
<evidence type="ECO:0000256" key="4">
    <source>
        <dbReference type="ARBA" id="ARBA00022741"/>
    </source>
</evidence>
<keyword evidence="5" id="KW-0067">ATP-binding</keyword>
<reference evidence="10" key="1">
    <citation type="submission" date="2018-12" db="EMBL/GenBank/DDBJ databases">
        <title>Tengunoibacter tsumagoiensis gen. nov., sp. nov., Dictyobacter kobayashii sp. nov., D. alpinus sp. nov., and D. joshuensis sp. nov. and description of Dictyobacteraceae fam. nov. within the order Ktedonobacterales isolated from Tengu-no-mugimeshi.</title>
        <authorList>
            <person name="Wang C.M."/>
            <person name="Zheng Y."/>
            <person name="Sakai Y."/>
            <person name="Toyoda A."/>
            <person name="Minakuchi Y."/>
            <person name="Abe K."/>
            <person name="Yokota A."/>
            <person name="Yabe S."/>
        </authorList>
    </citation>
    <scope>NUCLEOTIDE SEQUENCE [LARGE SCALE GENOMIC DNA]</scope>
    <source>
        <strain evidence="10">S-27</strain>
    </source>
</reference>
<accession>A0A401ZPF6</accession>
<dbReference type="PROSITE" id="PS00211">
    <property type="entry name" value="ABC_TRANSPORTER_1"/>
    <property type="match status" value="1"/>
</dbReference>
<dbReference type="PROSITE" id="PS50893">
    <property type="entry name" value="ABC_TRANSPORTER_2"/>
    <property type="match status" value="1"/>
</dbReference>
<dbReference type="FunFam" id="3.40.50.300:FF:000589">
    <property type="entry name" value="ABC transporter, ATP-binding subunit"/>
    <property type="match status" value="1"/>
</dbReference>
<dbReference type="PANTHER" id="PTHR43582:SF2">
    <property type="entry name" value="LINEARMYCIN RESISTANCE ATP-BINDING PROTEIN LNRL"/>
    <property type="match status" value="1"/>
</dbReference>
<dbReference type="PANTHER" id="PTHR43582">
    <property type="entry name" value="LINEARMYCIN RESISTANCE ATP-BINDING PROTEIN LNRL"/>
    <property type="match status" value="1"/>
</dbReference>
<dbReference type="InterPro" id="IPR027417">
    <property type="entry name" value="P-loop_NTPase"/>
</dbReference>
<dbReference type="GO" id="GO:0016887">
    <property type="term" value="F:ATP hydrolysis activity"/>
    <property type="evidence" value="ECO:0007669"/>
    <property type="project" value="InterPro"/>
</dbReference>
<evidence type="ECO:0000259" key="8">
    <source>
        <dbReference type="PROSITE" id="PS50893"/>
    </source>
</evidence>
<evidence type="ECO:0000256" key="7">
    <source>
        <dbReference type="ARBA" id="ARBA00023136"/>
    </source>
</evidence>
<keyword evidence="2" id="KW-0813">Transport</keyword>
<gene>
    <name evidence="9" type="ORF">KDAU_60030</name>
</gene>
<dbReference type="GO" id="GO:0005886">
    <property type="term" value="C:plasma membrane"/>
    <property type="evidence" value="ECO:0007669"/>
    <property type="project" value="UniProtKB-SubCell"/>
</dbReference>
<dbReference type="GO" id="GO:0005524">
    <property type="term" value="F:ATP binding"/>
    <property type="evidence" value="ECO:0007669"/>
    <property type="project" value="UniProtKB-KW"/>
</dbReference>
<organism evidence="9 10">
    <name type="scientific">Dictyobacter aurantiacus</name>
    <dbReference type="NCBI Taxonomy" id="1936993"/>
    <lineage>
        <taxon>Bacteria</taxon>
        <taxon>Bacillati</taxon>
        <taxon>Chloroflexota</taxon>
        <taxon>Ktedonobacteria</taxon>
        <taxon>Ktedonobacterales</taxon>
        <taxon>Dictyobacteraceae</taxon>
        <taxon>Dictyobacter</taxon>
    </lineage>
</organism>
<dbReference type="OrthoDB" id="9767778at2"/>
<keyword evidence="7" id="KW-0472">Membrane</keyword>
<sequence>MQESIKSSLSTTINKNQGGAIHLPDDGRAVAIEVRHLVKTFGKHEAVKDVSFTIGKGEIFGLLGPNGAGKSTTINMMCGYLQPASGDVSVNGRSLASHMREVKRIIGVVPQEIALYKDLNSLENLEFFGKIYGLSKKECRQRAEQLLHLVGLYERRKDAIETFSGGMQRRINIAVGLINNPDFLMMDEPTVGVDPQSREHIFSTIEQIRDQGTTLLYTTHYMEEAERLCDRIAIMDEGQIIALGTLEQLLALRDQRQQVQRPHGLQELFIQLTGKTLRD</sequence>
<keyword evidence="4" id="KW-0547">Nucleotide-binding</keyword>
<dbReference type="InterPro" id="IPR003439">
    <property type="entry name" value="ABC_transporter-like_ATP-bd"/>
</dbReference>
<dbReference type="AlphaFoldDB" id="A0A401ZPF6"/>
<keyword evidence="10" id="KW-1185">Reference proteome</keyword>
<dbReference type="InterPro" id="IPR017871">
    <property type="entry name" value="ABC_transporter-like_CS"/>
</dbReference>
<keyword evidence="3" id="KW-1003">Cell membrane</keyword>
<dbReference type="InterPro" id="IPR003593">
    <property type="entry name" value="AAA+_ATPase"/>
</dbReference>
<dbReference type="Pfam" id="PF00005">
    <property type="entry name" value="ABC_tran"/>
    <property type="match status" value="1"/>
</dbReference>
<protein>
    <recommendedName>
        <fullName evidence="8">ABC transporter domain-containing protein</fullName>
    </recommendedName>
</protein>
<proteinExistence type="predicted"/>
<comment type="subcellular location">
    <subcellularLocation>
        <location evidence="1">Cell membrane</location>
    </subcellularLocation>
</comment>
<dbReference type="RefSeq" id="WP_126601184.1">
    <property type="nucleotide sequence ID" value="NZ_BIFQ01000002.1"/>
</dbReference>
<feature type="domain" description="ABC transporter" evidence="8">
    <location>
        <begin position="32"/>
        <end position="262"/>
    </location>
</feature>
<evidence type="ECO:0000256" key="5">
    <source>
        <dbReference type="ARBA" id="ARBA00022840"/>
    </source>
</evidence>
<comment type="caution">
    <text evidence="9">The sequence shown here is derived from an EMBL/GenBank/DDBJ whole genome shotgun (WGS) entry which is preliminary data.</text>
</comment>
<evidence type="ECO:0000313" key="10">
    <source>
        <dbReference type="Proteomes" id="UP000287224"/>
    </source>
</evidence>
<dbReference type="EMBL" id="BIFQ01000002">
    <property type="protein sequence ID" value="GCE08674.1"/>
    <property type="molecule type" value="Genomic_DNA"/>
</dbReference>
<dbReference type="SMART" id="SM00382">
    <property type="entry name" value="AAA"/>
    <property type="match status" value="1"/>
</dbReference>
<keyword evidence="6" id="KW-1278">Translocase</keyword>
<evidence type="ECO:0000256" key="3">
    <source>
        <dbReference type="ARBA" id="ARBA00022475"/>
    </source>
</evidence>
<dbReference type="Proteomes" id="UP000287224">
    <property type="component" value="Unassembled WGS sequence"/>
</dbReference>
<dbReference type="Gene3D" id="3.40.50.300">
    <property type="entry name" value="P-loop containing nucleotide triphosphate hydrolases"/>
    <property type="match status" value="1"/>
</dbReference>
<dbReference type="SUPFAM" id="SSF52540">
    <property type="entry name" value="P-loop containing nucleoside triphosphate hydrolases"/>
    <property type="match status" value="1"/>
</dbReference>
<evidence type="ECO:0000256" key="6">
    <source>
        <dbReference type="ARBA" id="ARBA00022967"/>
    </source>
</evidence>
<evidence type="ECO:0000256" key="2">
    <source>
        <dbReference type="ARBA" id="ARBA00022448"/>
    </source>
</evidence>
<evidence type="ECO:0000313" key="9">
    <source>
        <dbReference type="EMBL" id="GCE08674.1"/>
    </source>
</evidence>
<name>A0A401ZPF6_9CHLR</name>